<gene>
    <name evidence="1" type="ORF">HPB48_019706</name>
</gene>
<evidence type="ECO:0000313" key="2">
    <source>
        <dbReference type="Proteomes" id="UP000821853"/>
    </source>
</evidence>
<protein>
    <submittedName>
        <fullName evidence="1">Uncharacterized protein</fullName>
    </submittedName>
</protein>
<evidence type="ECO:0000313" key="1">
    <source>
        <dbReference type="EMBL" id="KAH9369503.1"/>
    </source>
</evidence>
<keyword evidence="2" id="KW-1185">Reference proteome</keyword>
<sequence length="115" mass="13310">MRHTSRELKIERKNTARVILPTNGDKKFLCTQVALDLTGQSLGAVLPLDEAQRARFDSAAVADLLERHSVLVWPHGSDTWLYNRTFLPYSLEVLYYHAWHYCYDPVLHITGQVHY</sequence>
<comment type="caution">
    <text evidence="1">The sequence shown here is derived from an EMBL/GenBank/DDBJ whole genome shotgun (WGS) entry which is preliminary data.</text>
</comment>
<dbReference type="VEuPathDB" id="VectorBase:HLOH_059984"/>
<accession>A0A9J6G3H3</accession>
<dbReference type="EMBL" id="JABSTR010000005">
    <property type="protein sequence ID" value="KAH9369503.1"/>
    <property type="molecule type" value="Genomic_DNA"/>
</dbReference>
<dbReference type="AlphaFoldDB" id="A0A9J6G3H3"/>
<proteinExistence type="predicted"/>
<reference evidence="1 2" key="1">
    <citation type="journal article" date="2020" name="Cell">
        <title>Large-Scale Comparative Analyses of Tick Genomes Elucidate Their Genetic Diversity and Vector Capacities.</title>
        <authorList>
            <consortium name="Tick Genome and Microbiome Consortium (TIGMIC)"/>
            <person name="Jia N."/>
            <person name="Wang J."/>
            <person name="Shi W."/>
            <person name="Du L."/>
            <person name="Sun Y."/>
            <person name="Zhan W."/>
            <person name="Jiang J.F."/>
            <person name="Wang Q."/>
            <person name="Zhang B."/>
            <person name="Ji P."/>
            <person name="Bell-Sakyi L."/>
            <person name="Cui X.M."/>
            <person name="Yuan T.T."/>
            <person name="Jiang B.G."/>
            <person name="Yang W.F."/>
            <person name="Lam T.T."/>
            <person name="Chang Q.C."/>
            <person name="Ding S.J."/>
            <person name="Wang X.J."/>
            <person name="Zhu J.G."/>
            <person name="Ruan X.D."/>
            <person name="Zhao L."/>
            <person name="Wei J.T."/>
            <person name="Ye R.Z."/>
            <person name="Que T.C."/>
            <person name="Du C.H."/>
            <person name="Zhou Y.H."/>
            <person name="Cheng J.X."/>
            <person name="Dai P.F."/>
            <person name="Guo W.B."/>
            <person name="Han X.H."/>
            <person name="Huang E.J."/>
            <person name="Li L.F."/>
            <person name="Wei W."/>
            <person name="Gao Y.C."/>
            <person name="Liu J.Z."/>
            <person name="Shao H.Z."/>
            <person name="Wang X."/>
            <person name="Wang C.C."/>
            <person name="Yang T.C."/>
            <person name="Huo Q.B."/>
            <person name="Li W."/>
            <person name="Chen H.Y."/>
            <person name="Chen S.E."/>
            <person name="Zhou L.G."/>
            <person name="Ni X.B."/>
            <person name="Tian J.H."/>
            <person name="Sheng Y."/>
            <person name="Liu T."/>
            <person name="Pan Y.S."/>
            <person name="Xia L.Y."/>
            <person name="Li J."/>
            <person name="Zhao F."/>
            <person name="Cao W.C."/>
        </authorList>
    </citation>
    <scope>NUCLEOTIDE SEQUENCE [LARGE SCALE GENOMIC DNA]</scope>
    <source>
        <strain evidence="1">HaeL-2018</strain>
    </source>
</reference>
<dbReference type="OrthoDB" id="6489548at2759"/>
<name>A0A9J6G3H3_HAELO</name>
<dbReference type="Proteomes" id="UP000821853">
    <property type="component" value="Chromosome 3"/>
</dbReference>
<organism evidence="1 2">
    <name type="scientific">Haemaphysalis longicornis</name>
    <name type="common">Bush tick</name>
    <dbReference type="NCBI Taxonomy" id="44386"/>
    <lineage>
        <taxon>Eukaryota</taxon>
        <taxon>Metazoa</taxon>
        <taxon>Ecdysozoa</taxon>
        <taxon>Arthropoda</taxon>
        <taxon>Chelicerata</taxon>
        <taxon>Arachnida</taxon>
        <taxon>Acari</taxon>
        <taxon>Parasitiformes</taxon>
        <taxon>Ixodida</taxon>
        <taxon>Ixodoidea</taxon>
        <taxon>Ixodidae</taxon>
        <taxon>Haemaphysalinae</taxon>
        <taxon>Haemaphysalis</taxon>
    </lineage>
</organism>